<feature type="transmembrane region" description="Helical" evidence="2">
    <location>
        <begin position="36"/>
        <end position="56"/>
    </location>
</feature>
<feature type="transmembrane region" description="Helical" evidence="2">
    <location>
        <begin position="376"/>
        <end position="394"/>
    </location>
</feature>
<name>A0A5J6G7J7_STRKN</name>
<proteinExistence type="predicted"/>
<feature type="transmembrane region" description="Helical" evidence="2">
    <location>
        <begin position="336"/>
        <end position="361"/>
    </location>
</feature>
<feature type="transmembrane region" description="Helical" evidence="2">
    <location>
        <begin position="245"/>
        <end position="265"/>
    </location>
</feature>
<organism evidence="3 4">
    <name type="scientific">Streptomyces kanamyceticus</name>
    <dbReference type="NCBI Taxonomy" id="1967"/>
    <lineage>
        <taxon>Bacteria</taxon>
        <taxon>Bacillati</taxon>
        <taxon>Actinomycetota</taxon>
        <taxon>Actinomycetes</taxon>
        <taxon>Kitasatosporales</taxon>
        <taxon>Streptomycetaceae</taxon>
        <taxon>Streptomyces</taxon>
    </lineage>
</organism>
<feature type="transmembrane region" description="Helical" evidence="2">
    <location>
        <begin position="111"/>
        <end position="131"/>
    </location>
</feature>
<dbReference type="InterPro" id="IPR045691">
    <property type="entry name" value="DUF6056"/>
</dbReference>
<keyword evidence="2" id="KW-0812">Transmembrane</keyword>
<dbReference type="AlphaFoldDB" id="A0A5J6G7J7"/>
<feature type="transmembrane region" description="Helical" evidence="2">
    <location>
        <begin position="166"/>
        <end position="187"/>
    </location>
</feature>
<evidence type="ECO:0000313" key="3">
    <source>
        <dbReference type="EMBL" id="QEU90953.1"/>
    </source>
</evidence>
<feature type="transmembrane region" description="Helical" evidence="2">
    <location>
        <begin position="221"/>
        <end position="238"/>
    </location>
</feature>
<dbReference type="Proteomes" id="UP000325529">
    <property type="component" value="Chromosome"/>
</dbReference>
<keyword evidence="2" id="KW-0472">Membrane</keyword>
<reference evidence="3 4" key="1">
    <citation type="submission" date="2017-09" db="EMBL/GenBank/DDBJ databases">
        <authorList>
            <person name="Lee N."/>
            <person name="Cho B.-K."/>
        </authorList>
    </citation>
    <scope>NUCLEOTIDE SEQUENCE [LARGE SCALE GENOMIC DNA]</scope>
    <source>
        <strain evidence="3 4">ATCC 12853</strain>
    </source>
</reference>
<feature type="transmembrane region" description="Helical" evidence="2">
    <location>
        <begin position="199"/>
        <end position="215"/>
    </location>
</feature>
<accession>A0A5J6G7J7</accession>
<feature type="region of interest" description="Disordered" evidence="1">
    <location>
        <begin position="1"/>
        <end position="22"/>
    </location>
</feature>
<protein>
    <submittedName>
        <fullName evidence="3">Uncharacterized protein</fullName>
    </submittedName>
</protein>
<dbReference type="Pfam" id="PF19528">
    <property type="entry name" value="DUF6056"/>
    <property type="match status" value="1"/>
</dbReference>
<feature type="transmembrane region" description="Helical" evidence="2">
    <location>
        <begin position="406"/>
        <end position="426"/>
    </location>
</feature>
<evidence type="ECO:0000313" key="4">
    <source>
        <dbReference type="Proteomes" id="UP000325529"/>
    </source>
</evidence>
<gene>
    <name evidence="3" type="ORF">CP970_08715</name>
</gene>
<evidence type="ECO:0000256" key="2">
    <source>
        <dbReference type="SAM" id="Phobius"/>
    </source>
</evidence>
<keyword evidence="4" id="KW-1185">Reference proteome</keyword>
<feature type="transmembrane region" description="Helical" evidence="2">
    <location>
        <begin position="306"/>
        <end position="324"/>
    </location>
</feature>
<feature type="transmembrane region" description="Helical" evidence="2">
    <location>
        <begin position="143"/>
        <end position="160"/>
    </location>
</feature>
<dbReference type="KEGG" id="ska:CP970_08715"/>
<dbReference type="EMBL" id="CP023699">
    <property type="protein sequence ID" value="QEU90953.1"/>
    <property type="molecule type" value="Genomic_DNA"/>
</dbReference>
<evidence type="ECO:0000256" key="1">
    <source>
        <dbReference type="SAM" id="MobiDB-lite"/>
    </source>
</evidence>
<keyword evidence="2" id="KW-1133">Transmembrane helix</keyword>
<sequence length="498" mass="53502">MEKEEQPVVQAPEKAVQSQRTGGVPDTRAMWRRAPAWPGLLSLLPLAVFAFAVWNARWVRPGGDDWCFLPVVRDGGLSAMVRKFYLQDNGRIVNAVLVWPYARFGEAGQQWFAPVSGVLVLALLWALVAAALRAAHGTPPRGVPLLVASMVTALFLFGSPNTYKTFYWPAASVSHTLPPVFACAAAVPVLRAASRRAKALALLIVAVTGACLGLLSEETSVVASVTLTCALLVSGRAFPRARRRFLRACCAAGIAGIVIGSLILYTSPGALHRRERKHASTMLTADSLLASLRGFGEIISQLLTSWPYLGAIAVGVVLGLVNRVPPGRPARGRTDALVAGAGIGALLVSGYLCTVITYPVFGEQVVTSTRLWNDYLLLYILLLVYAGTLTGRALRGRVRRNGPVLAAGSVVCAAVCVALTVSLGGLESGMITRAHGWDLQNRWMRSQAATGRQVLPYERLPLSKMTEPFRHGGRATWPASCIADYYQVRRITQASELP</sequence>